<gene>
    <name evidence="2" type="ORF">AS189_02580</name>
</gene>
<protein>
    <submittedName>
        <fullName evidence="2">Uncharacterized protein</fullName>
    </submittedName>
</protein>
<sequence length="110" mass="12446">MTDNGVAWIPPSCWYFPPKLSDRQPPVYTEWLGKYIHHCLRIQYIQSALKIAATAAPRLPSSESAEPWDDDNIPEPPAGMFPSAEDDEILTQMAIESHLLEHASDDLREN</sequence>
<name>A0A0S2LVP9_9MICC</name>
<evidence type="ECO:0000256" key="1">
    <source>
        <dbReference type="SAM" id="MobiDB-lite"/>
    </source>
</evidence>
<evidence type="ECO:0000313" key="2">
    <source>
        <dbReference type="EMBL" id="ALO65577.1"/>
    </source>
</evidence>
<feature type="region of interest" description="Disordered" evidence="1">
    <location>
        <begin position="59"/>
        <end position="87"/>
    </location>
</feature>
<organism evidence="2 3">
    <name type="scientific">Arthrobacter alpinus</name>
    <dbReference type="NCBI Taxonomy" id="656366"/>
    <lineage>
        <taxon>Bacteria</taxon>
        <taxon>Bacillati</taxon>
        <taxon>Actinomycetota</taxon>
        <taxon>Actinomycetes</taxon>
        <taxon>Micrococcales</taxon>
        <taxon>Micrococcaceae</taxon>
        <taxon>Arthrobacter</taxon>
    </lineage>
</organism>
<reference evidence="3" key="1">
    <citation type="submission" date="2015-11" db="EMBL/GenBank/DDBJ databases">
        <authorList>
            <person name="Kumar R."/>
            <person name="Singh D."/>
            <person name="Swarnkar M.K."/>
            <person name="Singh A.K."/>
            <person name="Kumar S."/>
        </authorList>
    </citation>
    <scope>NUCLEOTIDE SEQUENCE [LARGE SCALE GENOMIC DNA]</scope>
    <source>
        <strain evidence="3">ERGS4:06</strain>
    </source>
</reference>
<dbReference type="AlphaFoldDB" id="A0A0S2LVP9"/>
<dbReference type="EMBL" id="CP013200">
    <property type="protein sequence ID" value="ALO65577.1"/>
    <property type="molecule type" value="Genomic_DNA"/>
</dbReference>
<accession>A0A0S2LVP9</accession>
<proteinExistence type="predicted"/>
<evidence type="ECO:0000313" key="3">
    <source>
        <dbReference type="Proteomes" id="UP000059574"/>
    </source>
</evidence>
<reference evidence="2 3" key="2">
    <citation type="journal article" date="2016" name="J. Biotechnol.">
        <title>Complete genome sequence of Arthrobacter alpinus ERGS4:06, a yellow pigmented bacterium tolerant to cold and radiations isolated from Sikkim Himalaya.</title>
        <authorList>
            <person name="Kumar R."/>
            <person name="Singh D."/>
            <person name="Swarnkar M.K."/>
            <person name="Singh A.K."/>
            <person name="Kumar S."/>
        </authorList>
    </citation>
    <scope>NUCLEOTIDE SEQUENCE [LARGE SCALE GENOMIC DNA]</scope>
    <source>
        <strain evidence="2 3">ERGS4:06</strain>
    </source>
</reference>
<dbReference type="Proteomes" id="UP000059574">
    <property type="component" value="Chromosome"/>
</dbReference>